<dbReference type="PANTHER" id="PTHR34408">
    <property type="entry name" value="FAMILY PROTEIN, PUTATIVE-RELATED"/>
    <property type="match status" value="1"/>
</dbReference>
<dbReference type="SMART" id="SM00287">
    <property type="entry name" value="SH3b"/>
    <property type="match status" value="5"/>
</dbReference>
<dbReference type="GO" id="GO:0008745">
    <property type="term" value="F:N-acetylmuramoyl-L-alanine amidase activity"/>
    <property type="evidence" value="ECO:0007669"/>
    <property type="project" value="InterPro"/>
</dbReference>
<protein>
    <submittedName>
        <fullName evidence="3">SH3 domain-containing protein</fullName>
    </submittedName>
</protein>
<feature type="domain" description="SH3b" evidence="2">
    <location>
        <begin position="323"/>
        <end position="387"/>
    </location>
</feature>
<comment type="caution">
    <text evidence="3">The sequence shown here is derived from an EMBL/GenBank/DDBJ whole genome shotgun (WGS) entry which is preliminary data.</text>
</comment>
<feature type="region of interest" description="Disordered" evidence="1">
    <location>
        <begin position="297"/>
        <end position="320"/>
    </location>
</feature>
<dbReference type="PROSITE" id="PS51781">
    <property type="entry name" value="SH3B"/>
    <property type="match status" value="5"/>
</dbReference>
<feature type="compositionally biased region" description="Low complexity" evidence="1">
    <location>
        <begin position="387"/>
        <end position="428"/>
    </location>
</feature>
<feature type="region of interest" description="Disordered" evidence="1">
    <location>
        <begin position="499"/>
        <end position="533"/>
    </location>
</feature>
<accession>A0A7X2N007</accession>
<dbReference type="InterPro" id="IPR003646">
    <property type="entry name" value="SH3-like_bac-type"/>
</dbReference>
<reference evidence="3 4" key="1">
    <citation type="submission" date="2019-08" db="EMBL/GenBank/DDBJ databases">
        <title>In-depth cultivation of the pig gut microbiome towards novel bacterial diversity and tailored functional studies.</title>
        <authorList>
            <person name="Wylensek D."/>
            <person name="Hitch T.C.A."/>
            <person name="Clavel T."/>
        </authorList>
    </citation>
    <scope>NUCLEOTIDE SEQUENCE [LARGE SCALE GENOMIC DNA]</scope>
    <source>
        <strain evidence="3 4">WCA-383-APC-5B</strain>
    </source>
</reference>
<feature type="domain" description="SH3b" evidence="2">
    <location>
        <begin position="430"/>
        <end position="494"/>
    </location>
</feature>
<feature type="region of interest" description="Disordered" evidence="1">
    <location>
        <begin position="387"/>
        <end position="431"/>
    </location>
</feature>
<dbReference type="Pfam" id="PF08239">
    <property type="entry name" value="SH3_3"/>
    <property type="match status" value="5"/>
</dbReference>
<evidence type="ECO:0000256" key="1">
    <source>
        <dbReference type="SAM" id="MobiDB-lite"/>
    </source>
</evidence>
<dbReference type="SUPFAM" id="SSF55846">
    <property type="entry name" value="N-acetylmuramoyl-L-alanine amidase-like"/>
    <property type="match status" value="1"/>
</dbReference>
<dbReference type="Gene3D" id="3.40.80.10">
    <property type="entry name" value="Peptidoglycan recognition protein-like"/>
    <property type="match status" value="1"/>
</dbReference>
<dbReference type="Gene3D" id="2.30.30.40">
    <property type="entry name" value="SH3 Domains"/>
    <property type="match status" value="5"/>
</dbReference>
<dbReference type="SMART" id="SM00644">
    <property type="entry name" value="Ami_2"/>
    <property type="match status" value="1"/>
</dbReference>
<dbReference type="AlphaFoldDB" id="A0A7X2N007"/>
<dbReference type="PANTHER" id="PTHR34408:SF1">
    <property type="entry name" value="GLYCOSYL HYDROLASE FAMILY 19 DOMAIN-CONTAINING PROTEIN HI_1415"/>
    <property type="match status" value="1"/>
</dbReference>
<organism evidence="3 4">
    <name type="scientific">Inconstantimicrobium porci</name>
    <dbReference type="NCBI Taxonomy" id="2652291"/>
    <lineage>
        <taxon>Bacteria</taxon>
        <taxon>Bacillati</taxon>
        <taxon>Bacillota</taxon>
        <taxon>Clostridia</taxon>
        <taxon>Eubacteriales</taxon>
        <taxon>Clostridiaceae</taxon>
        <taxon>Inconstantimicrobium</taxon>
    </lineage>
</organism>
<dbReference type="InterPro" id="IPR052354">
    <property type="entry name" value="Cell_Wall_Dynamics_Protein"/>
</dbReference>
<evidence type="ECO:0000259" key="2">
    <source>
        <dbReference type="PROSITE" id="PS51781"/>
    </source>
</evidence>
<feature type="domain" description="SH3b" evidence="2">
    <location>
        <begin position="613"/>
        <end position="679"/>
    </location>
</feature>
<dbReference type="CDD" id="cd06583">
    <property type="entry name" value="PGRP"/>
    <property type="match status" value="1"/>
</dbReference>
<proteinExistence type="predicted"/>
<evidence type="ECO:0000313" key="3">
    <source>
        <dbReference type="EMBL" id="MSR91700.1"/>
    </source>
</evidence>
<keyword evidence="4" id="KW-1185">Reference proteome</keyword>
<evidence type="ECO:0000313" key="4">
    <source>
        <dbReference type="Proteomes" id="UP000460287"/>
    </source>
</evidence>
<dbReference type="EMBL" id="VULX01000014">
    <property type="protein sequence ID" value="MSR91700.1"/>
    <property type="molecule type" value="Genomic_DNA"/>
</dbReference>
<feature type="domain" description="SH3b" evidence="2">
    <location>
        <begin position="532"/>
        <end position="596"/>
    </location>
</feature>
<dbReference type="InterPro" id="IPR036505">
    <property type="entry name" value="Amidase/PGRP_sf"/>
</dbReference>
<dbReference type="RefSeq" id="WP_154531595.1">
    <property type="nucleotide sequence ID" value="NZ_VULX01000014.1"/>
</dbReference>
<dbReference type="Proteomes" id="UP000460287">
    <property type="component" value="Unassembled WGS sequence"/>
</dbReference>
<dbReference type="GO" id="GO:0009253">
    <property type="term" value="P:peptidoglycan catabolic process"/>
    <property type="evidence" value="ECO:0007669"/>
    <property type="project" value="InterPro"/>
</dbReference>
<dbReference type="Pfam" id="PF01510">
    <property type="entry name" value="Amidase_2"/>
    <property type="match status" value="1"/>
</dbReference>
<name>A0A7X2N007_9CLOT</name>
<dbReference type="InterPro" id="IPR002502">
    <property type="entry name" value="Amidase_domain"/>
</dbReference>
<feature type="domain" description="SH3b" evidence="2">
    <location>
        <begin position="229"/>
        <end position="296"/>
    </location>
</feature>
<sequence length="679" mass="72268">MDKKKITAIIATSTVAMNVTAAKTVLADTNNNNSISAVEDIKDHQAKTIMPTLNGITINKQLINRNYSKGVIIVPKYIVIHDTDNRRVGANAMANRNYFANHVDAKASAHYTVDQANIIQCLEDNWRGWHVGDGNNPLINNSNTIGIELCVNADNDFNKTLENGIALTKYLMQKYNIPAERVVRHYDVSRKICPKMMIQDNPGLWTYFKNVISGGSSSAGSISDEKILYTGKVVNVNSTLNVRESANGSSAVVGSLKKDSTVNIYGEENGWYKVAYSSYGETKFGYASKNYITVNSSSSNNGTSSGGSNNSTSDSNNTITSVKKGKVVNVSTSLNVRNSASSNGSVISYLKNGQEVTVNYEENGWYNITFDTKKTGFVSKNYISITSSSGSNTSGSISSGSNSSSGSSGSTNSGSTNSGSSSNNTTTSAKKGKVVNISTSLNVRSSASTSGSVVAQLKNGQEVTVNYEQNGWYNITFNTNKTGFVSKSYISIISSTGSATGGNTSSGSGSSANNNGSNSNNTNNNSATSSVKKGKVVNVSTNLNVRKGAGTNYSVVAYVTNNTEVTILSEQGSWYKIRLKDGKEGYAAKQYINIIPSTNSGATSSSSSVSKESKGKVVNVSTNLNVRKGAGTNYSVVAYLLPGSEVTIKNTTNGWYYIEAKVNGSIKDGYVKTDYIQII</sequence>
<gene>
    <name evidence="3" type="ORF">FYJ33_09890</name>
</gene>